<evidence type="ECO:0000313" key="1">
    <source>
        <dbReference type="EMBL" id="SHH52035.1"/>
    </source>
</evidence>
<proteinExistence type="predicted"/>
<gene>
    <name evidence="1" type="ORF">SAMN02745129_2208</name>
</gene>
<dbReference type="EMBL" id="FQXG01000003">
    <property type="protein sequence ID" value="SHH52035.1"/>
    <property type="molecule type" value="Genomic_DNA"/>
</dbReference>
<sequence>MSAISNETIIDLATGLLDGHIITSDMVIEHSGTSLLPLVFMPLMFDDNPPQPKDGKSIVFLGDKRKHRTSPAGVDGWPMFMEFQVLVDDDVHRLNKALAAMRSVRQQEQTAAQEALR</sequence>
<dbReference type="Proteomes" id="UP000184268">
    <property type="component" value="Unassembled WGS sequence"/>
</dbReference>
<dbReference type="RefSeq" id="WP_067656169.1">
    <property type="nucleotide sequence ID" value="NZ_FQXG01000003.1"/>
</dbReference>
<evidence type="ECO:0000313" key="2">
    <source>
        <dbReference type="Proteomes" id="UP000184268"/>
    </source>
</evidence>
<accession>A0A1M5TMJ6</accession>
<protein>
    <submittedName>
        <fullName evidence="1">Uncharacterized protein</fullName>
    </submittedName>
</protein>
<organism evidence="1 2">
    <name type="scientific">Ferrimonas marina</name>
    <dbReference type="NCBI Taxonomy" id="299255"/>
    <lineage>
        <taxon>Bacteria</taxon>
        <taxon>Pseudomonadati</taxon>
        <taxon>Pseudomonadota</taxon>
        <taxon>Gammaproteobacteria</taxon>
        <taxon>Alteromonadales</taxon>
        <taxon>Ferrimonadaceae</taxon>
        <taxon>Ferrimonas</taxon>
    </lineage>
</organism>
<reference evidence="1 2" key="1">
    <citation type="submission" date="2016-11" db="EMBL/GenBank/DDBJ databases">
        <authorList>
            <person name="Jaros S."/>
            <person name="Januszkiewicz K."/>
            <person name="Wedrychowicz H."/>
        </authorList>
    </citation>
    <scope>NUCLEOTIDE SEQUENCE [LARGE SCALE GENOMIC DNA]</scope>
    <source>
        <strain evidence="1 2">DSM 16917</strain>
    </source>
</reference>
<dbReference type="AlphaFoldDB" id="A0A1M5TMJ6"/>
<name>A0A1M5TMJ6_9GAMM</name>
<keyword evidence="2" id="KW-1185">Reference proteome</keyword>